<dbReference type="Proteomes" id="UP000003786">
    <property type="component" value="Chromosome 1"/>
</dbReference>
<sequence length="75" mass="9045">MYSSMNTNRLNLLRKRVFSPTGLCIAVISGYMYMLLEYVKLEYRVYREKRQIMEDDSDPNKLNMIFVDNLVQKRK</sequence>
<gene>
    <name evidence="2" type="ORF">TOT_010000752</name>
</gene>
<keyword evidence="3" id="KW-1185">Reference proteome</keyword>
<dbReference type="VEuPathDB" id="PiroplasmaDB:TOT_010000752"/>
<dbReference type="EMBL" id="AP011946">
    <property type="protein sequence ID" value="BAM39293.1"/>
    <property type="molecule type" value="Genomic_DNA"/>
</dbReference>
<dbReference type="eggNOG" id="ENOG502QWWH">
    <property type="taxonomic scope" value="Eukaryota"/>
</dbReference>
<evidence type="ECO:0000313" key="2">
    <source>
        <dbReference type="EMBL" id="BAM39293.1"/>
    </source>
</evidence>
<keyword evidence="1" id="KW-0472">Membrane</keyword>
<feature type="transmembrane region" description="Helical" evidence="1">
    <location>
        <begin position="20"/>
        <end position="39"/>
    </location>
</feature>
<dbReference type="KEGG" id="tot:TOT_010000752"/>
<evidence type="ECO:0000256" key="1">
    <source>
        <dbReference type="SAM" id="Phobius"/>
    </source>
</evidence>
<keyword evidence="1" id="KW-0812">Transmembrane</keyword>
<dbReference type="GeneID" id="20713632"/>
<keyword evidence="1" id="KW-1133">Transmembrane helix</keyword>
<name>J4C7M4_THEOR</name>
<dbReference type="RefSeq" id="XP_009689594.1">
    <property type="nucleotide sequence ID" value="XM_009691299.1"/>
</dbReference>
<accession>J4C7M4</accession>
<reference evidence="2 3" key="1">
    <citation type="journal article" date="2012" name="MBio">
        <title>Comparative genome analysis of three eukaryotic parasites with differing abilities to transform leukocytes reveals key mediators of Theileria-induced leukocyte transformation.</title>
        <authorList>
            <person name="Hayashida K."/>
            <person name="Hara Y."/>
            <person name="Abe T."/>
            <person name="Yamasaki C."/>
            <person name="Toyoda A."/>
            <person name="Kosuge T."/>
            <person name="Suzuki Y."/>
            <person name="Sato Y."/>
            <person name="Kawashima S."/>
            <person name="Katayama T."/>
            <person name="Wakaguri H."/>
            <person name="Inoue N."/>
            <person name="Homma K."/>
            <person name="Tada-Umezaki M."/>
            <person name="Yagi Y."/>
            <person name="Fujii Y."/>
            <person name="Habara T."/>
            <person name="Kanehisa M."/>
            <person name="Watanabe H."/>
            <person name="Ito K."/>
            <person name="Gojobori T."/>
            <person name="Sugawara H."/>
            <person name="Imanishi T."/>
            <person name="Weir W."/>
            <person name="Gardner M."/>
            <person name="Pain A."/>
            <person name="Shiels B."/>
            <person name="Hattori M."/>
            <person name="Nene V."/>
            <person name="Sugimoto C."/>
        </authorList>
    </citation>
    <scope>NUCLEOTIDE SEQUENCE [LARGE SCALE GENOMIC DNA]</scope>
    <source>
        <strain evidence="2 3">Shintoku</strain>
    </source>
</reference>
<dbReference type="AlphaFoldDB" id="J4C7M4"/>
<proteinExistence type="predicted"/>
<organism evidence="2 3">
    <name type="scientific">Theileria orientalis strain Shintoku</name>
    <dbReference type="NCBI Taxonomy" id="869250"/>
    <lineage>
        <taxon>Eukaryota</taxon>
        <taxon>Sar</taxon>
        <taxon>Alveolata</taxon>
        <taxon>Apicomplexa</taxon>
        <taxon>Aconoidasida</taxon>
        <taxon>Piroplasmida</taxon>
        <taxon>Theileriidae</taxon>
        <taxon>Theileria</taxon>
    </lineage>
</organism>
<dbReference type="OMA" id="ISGYMYM"/>
<protein>
    <submittedName>
        <fullName evidence="2">Uncharacterized protein</fullName>
    </submittedName>
</protein>
<dbReference type="OrthoDB" id="360817at2759"/>
<evidence type="ECO:0000313" key="3">
    <source>
        <dbReference type="Proteomes" id="UP000003786"/>
    </source>
</evidence>